<dbReference type="Proteomes" id="UP000523161">
    <property type="component" value="Unassembled WGS sequence"/>
</dbReference>
<reference evidence="1 2" key="1">
    <citation type="submission" date="2020-06" db="EMBL/GenBank/DDBJ databases">
        <title>Rheinheimera sp. nov., a marine bacterium isolated from coastal.</title>
        <authorList>
            <person name="Yu Q."/>
            <person name="Qi Y."/>
            <person name="Pu J."/>
        </authorList>
    </citation>
    <scope>NUCLEOTIDE SEQUENCE [LARGE SCALE GENOMIC DNA]</scope>
    <source>
        <strain evidence="1 2">YQF-2</strain>
    </source>
</reference>
<evidence type="ECO:0008006" key="3">
    <source>
        <dbReference type="Google" id="ProtNLM"/>
    </source>
</evidence>
<organism evidence="1 2">
    <name type="scientific">Rheinheimera lutimaris</name>
    <dbReference type="NCBI Taxonomy" id="2740584"/>
    <lineage>
        <taxon>Bacteria</taxon>
        <taxon>Pseudomonadati</taxon>
        <taxon>Pseudomonadota</taxon>
        <taxon>Gammaproteobacteria</taxon>
        <taxon>Chromatiales</taxon>
        <taxon>Chromatiaceae</taxon>
        <taxon>Rheinheimera</taxon>
    </lineage>
</organism>
<dbReference type="AlphaFoldDB" id="A0A7Y5AQ59"/>
<dbReference type="EMBL" id="JABSOD010000006">
    <property type="protein sequence ID" value="NRQ42472.1"/>
    <property type="molecule type" value="Genomic_DNA"/>
</dbReference>
<evidence type="ECO:0000313" key="2">
    <source>
        <dbReference type="Proteomes" id="UP000523161"/>
    </source>
</evidence>
<sequence length="326" mass="34810">MMNIAQQAGLAITQVAMTLGIAQDRAQALALDVITPQPELIDWQGVKVPVAFVAPLAPDESRNERLLVLLQRLLAQPCCPQQHDTVYLVLPEYAGSDNSELNALLQMIMRRFPQLLQSADCRVFPYGSAGALMALAAAAAQLQQGAQNAVWLLAVDSMASSAVLSHYAGTDSWNGVLSEGAVALCLTADGAGSRLVFSGSDASPLAKGTDDPAMAALFMQVAAAVSQPLQQLYLPDSGDDDATARWLGQYQHLHGAVQLTTEFVFPSYATGELGACGGLYRLWHLMQAQKQGRLQGLTLQCELSNRLYRAVAILTPAPAFSDNKEV</sequence>
<evidence type="ECO:0000313" key="1">
    <source>
        <dbReference type="EMBL" id="NRQ42472.1"/>
    </source>
</evidence>
<proteinExistence type="predicted"/>
<name>A0A7Y5AQ59_9GAMM</name>
<protein>
    <recommendedName>
        <fullName evidence="3">3-oxoacyl-ACP synthase</fullName>
    </recommendedName>
</protein>
<dbReference type="RefSeq" id="WP_173500715.1">
    <property type="nucleotide sequence ID" value="NZ_JABSOD010000006.1"/>
</dbReference>
<comment type="caution">
    <text evidence="1">The sequence shown here is derived from an EMBL/GenBank/DDBJ whole genome shotgun (WGS) entry which is preliminary data.</text>
</comment>
<accession>A0A7Y5AQ59</accession>
<keyword evidence="2" id="KW-1185">Reference proteome</keyword>
<gene>
    <name evidence="1" type="ORF">HRH59_07785</name>
</gene>